<evidence type="ECO:0000256" key="2">
    <source>
        <dbReference type="ARBA" id="ARBA00007651"/>
    </source>
</evidence>
<evidence type="ECO:0000313" key="11">
    <source>
        <dbReference type="Proteomes" id="UP001172457"/>
    </source>
</evidence>
<keyword evidence="11" id="KW-1185">Reference proteome</keyword>
<dbReference type="Proteomes" id="UP001172457">
    <property type="component" value="Chromosome 5"/>
</dbReference>
<comment type="subcellular location">
    <subcellularLocation>
        <location evidence="1 8">Cell membrane</location>
        <topology evidence="1 8">Multi-pass membrane protein</topology>
    </subcellularLocation>
</comment>
<feature type="transmembrane region" description="Helical" evidence="8">
    <location>
        <begin position="53"/>
        <end position="78"/>
    </location>
</feature>
<keyword evidence="6 8" id="KW-1133">Transmembrane helix</keyword>
<dbReference type="EMBL" id="JARYMX010000005">
    <property type="protein sequence ID" value="KAJ9549955.1"/>
    <property type="molecule type" value="Genomic_DNA"/>
</dbReference>
<evidence type="ECO:0000256" key="1">
    <source>
        <dbReference type="ARBA" id="ARBA00004651"/>
    </source>
</evidence>
<evidence type="ECO:0000256" key="8">
    <source>
        <dbReference type="RuleBase" id="RU361233"/>
    </source>
</evidence>
<organism evidence="10 11">
    <name type="scientific">Centaurea solstitialis</name>
    <name type="common">yellow star-thistle</name>
    <dbReference type="NCBI Taxonomy" id="347529"/>
    <lineage>
        <taxon>Eukaryota</taxon>
        <taxon>Viridiplantae</taxon>
        <taxon>Streptophyta</taxon>
        <taxon>Embryophyta</taxon>
        <taxon>Tracheophyta</taxon>
        <taxon>Spermatophyta</taxon>
        <taxon>Magnoliopsida</taxon>
        <taxon>eudicotyledons</taxon>
        <taxon>Gunneridae</taxon>
        <taxon>Pentapetalae</taxon>
        <taxon>asterids</taxon>
        <taxon>campanulids</taxon>
        <taxon>Asterales</taxon>
        <taxon>Asteraceae</taxon>
        <taxon>Carduoideae</taxon>
        <taxon>Cardueae</taxon>
        <taxon>Centaureinae</taxon>
        <taxon>Centaurea</taxon>
    </lineage>
</organism>
<protein>
    <recommendedName>
        <fullName evidence="8">CASP-like protein</fullName>
    </recommendedName>
</protein>
<comment type="similarity">
    <text evidence="2 8">Belongs to the Casparian strip membrane proteins (CASP) family.</text>
</comment>
<gene>
    <name evidence="10" type="ORF">OSB04_022498</name>
</gene>
<comment type="caution">
    <text evidence="10">The sequence shown here is derived from an EMBL/GenBank/DDBJ whole genome shotgun (WGS) entry which is preliminary data.</text>
</comment>
<evidence type="ECO:0000256" key="6">
    <source>
        <dbReference type="ARBA" id="ARBA00022989"/>
    </source>
</evidence>
<feature type="transmembrane region" description="Helical" evidence="8">
    <location>
        <begin position="149"/>
        <end position="167"/>
    </location>
</feature>
<keyword evidence="7 8" id="KW-0472">Membrane</keyword>
<sequence>MKQESGVLMMAVVSPSAAAAAAYTSPVVAVPTPSPFSFSVASTRWSSSRPSIRISSLFLRGMVVVFSFASSMALALTMSNKDLHEDDPKLLEYQRFQKYPEFVYSIVVTTSVSVYSGYQLYKGVSDIADRGSFISNKTSDHISFVLDQLASYLLLSCSSVTTLAIHHELKGSNTSLKKAAIACVCMSFAAFFIIAVSAIMSGYKLSKRIMW</sequence>
<dbReference type="GO" id="GO:0005886">
    <property type="term" value="C:plasma membrane"/>
    <property type="evidence" value="ECO:0007669"/>
    <property type="project" value="UniProtKB-SubCell"/>
</dbReference>
<dbReference type="PANTHER" id="PTHR33573:SF15">
    <property type="entry name" value="CASP-LIKE PROTEIN 4A4"/>
    <property type="match status" value="1"/>
</dbReference>
<comment type="subunit">
    <text evidence="3 8">Homodimer and heterodimers.</text>
</comment>
<proteinExistence type="inferred from homology"/>
<dbReference type="InterPro" id="IPR006702">
    <property type="entry name" value="CASP_dom"/>
</dbReference>
<keyword evidence="5 8" id="KW-0812">Transmembrane</keyword>
<dbReference type="PANTHER" id="PTHR33573">
    <property type="entry name" value="CASP-LIKE PROTEIN 4A4"/>
    <property type="match status" value="1"/>
</dbReference>
<evidence type="ECO:0000256" key="5">
    <source>
        <dbReference type="ARBA" id="ARBA00022692"/>
    </source>
</evidence>
<evidence type="ECO:0000256" key="3">
    <source>
        <dbReference type="ARBA" id="ARBA00011489"/>
    </source>
</evidence>
<evidence type="ECO:0000256" key="4">
    <source>
        <dbReference type="ARBA" id="ARBA00022475"/>
    </source>
</evidence>
<reference evidence="10" key="1">
    <citation type="submission" date="2023-03" db="EMBL/GenBank/DDBJ databases">
        <title>Chromosome-scale reference genome and RAD-based genetic map of yellow starthistle (Centaurea solstitialis) reveal putative structural variation and QTLs associated with invader traits.</title>
        <authorList>
            <person name="Reatini B."/>
            <person name="Cang F.A."/>
            <person name="Jiang Q."/>
            <person name="Mckibben M.T.W."/>
            <person name="Barker M.S."/>
            <person name="Rieseberg L.H."/>
            <person name="Dlugosch K.M."/>
        </authorList>
    </citation>
    <scope>NUCLEOTIDE SEQUENCE</scope>
    <source>
        <strain evidence="10">CAN-66</strain>
        <tissue evidence="10">Leaf</tissue>
    </source>
</reference>
<feature type="transmembrane region" description="Helical" evidence="8">
    <location>
        <begin position="99"/>
        <end position="118"/>
    </location>
</feature>
<evidence type="ECO:0000313" key="10">
    <source>
        <dbReference type="EMBL" id="KAJ9549955.1"/>
    </source>
</evidence>
<name>A0AA38T8B1_9ASTR</name>
<feature type="domain" description="Casparian strip membrane protein" evidence="9">
    <location>
        <begin position="51"/>
        <end position="192"/>
    </location>
</feature>
<accession>A0AA38T8B1</accession>
<evidence type="ECO:0000256" key="7">
    <source>
        <dbReference type="ARBA" id="ARBA00023136"/>
    </source>
</evidence>
<feature type="transmembrane region" description="Helical" evidence="8">
    <location>
        <begin position="179"/>
        <end position="203"/>
    </location>
</feature>
<dbReference type="Pfam" id="PF04535">
    <property type="entry name" value="CASP_dom"/>
    <property type="match status" value="1"/>
</dbReference>
<evidence type="ECO:0000259" key="9">
    <source>
        <dbReference type="Pfam" id="PF04535"/>
    </source>
</evidence>
<dbReference type="AlphaFoldDB" id="A0AA38T8B1"/>
<keyword evidence="4 8" id="KW-1003">Cell membrane</keyword>